<accession>J9C7M4</accession>
<evidence type="ECO:0000313" key="1">
    <source>
        <dbReference type="EMBL" id="EJW95860.1"/>
    </source>
</evidence>
<reference evidence="1" key="1">
    <citation type="journal article" date="2012" name="PLoS ONE">
        <title>Gene sets for utilization of primary and secondary nutrition supplies in the distal gut of endangered iberian lynx.</title>
        <authorList>
            <person name="Alcaide M."/>
            <person name="Messina E."/>
            <person name="Richter M."/>
            <person name="Bargiela R."/>
            <person name="Peplies J."/>
            <person name="Huws S.A."/>
            <person name="Newbold C.J."/>
            <person name="Golyshin P.N."/>
            <person name="Simon M.A."/>
            <person name="Lopez G."/>
            <person name="Yakimov M.M."/>
            <person name="Ferrer M."/>
        </authorList>
    </citation>
    <scope>NUCLEOTIDE SEQUENCE</scope>
</reference>
<gene>
    <name evidence="1" type="ORF">EVA_16033</name>
</gene>
<protein>
    <submittedName>
        <fullName evidence="1">Uncharacterized protein</fullName>
    </submittedName>
</protein>
<proteinExistence type="predicted"/>
<dbReference type="AlphaFoldDB" id="J9C7M4"/>
<name>J9C7M4_9ZZZZ</name>
<organism evidence="1">
    <name type="scientific">gut metagenome</name>
    <dbReference type="NCBI Taxonomy" id="749906"/>
    <lineage>
        <taxon>unclassified sequences</taxon>
        <taxon>metagenomes</taxon>
        <taxon>organismal metagenomes</taxon>
    </lineage>
</organism>
<dbReference type="EMBL" id="AMCI01005585">
    <property type="protein sequence ID" value="EJW95860.1"/>
    <property type="molecule type" value="Genomic_DNA"/>
</dbReference>
<sequence>MLRAPVFSTRPFLTAVRLTSFSPCVRVKWTSPAPRWPILPRW</sequence>
<comment type="caution">
    <text evidence="1">The sequence shown here is derived from an EMBL/GenBank/DDBJ whole genome shotgun (WGS) entry which is preliminary data.</text>
</comment>